<evidence type="ECO:0000259" key="4">
    <source>
        <dbReference type="Pfam" id="PF10145"/>
    </source>
</evidence>
<evidence type="ECO:0000313" key="5">
    <source>
        <dbReference type="EMBL" id="RPE74636.1"/>
    </source>
</evidence>
<feature type="transmembrane region" description="Helical" evidence="3">
    <location>
        <begin position="610"/>
        <end position="630"/>
    </location>
</feature>
<dbReference type="RefSeq" id="WP_123771478.1">
    <property type="nucleotide sequence ID" value="NZ_RKQN01000008.1"/>
</dbReference>
<dbReference type="OrthoDB" id="8019720at2"/>
<accession>A0A3N4UV75</accession>
<dbReference type="PANTHER" id="PTHR37813">
    <property type="entry name" value="FELS-2 PROPHAGE PROTEIN"/>
    <property type="match status" value="1"/>
</dbReference>
<dbReference type="Pfam" id="PF10145">
    <property type="entry name" value="PhageMin_Tail"/>
    <property type="match status" value="1"/>
</dbReference>
<evidence type="ECO:0000313" key="6">
    <source>
        <dbReference type="Proteomes" id="UP000269708"/>
    </source>
</evidence>
<keyword evidence="3" id="KW-1133">Transmembrane helix</keyword>
<dbReference type="Proteomes" id="UP000269708">
    <property type="component" value="Unassembled WGS sequence"/>
</dbReference>
<comment type="caution">
    <text evidence="5">The sequence shown here is derived from an EMBL/GenBank/DDBJ whole genome shotgun (WGS) entry which is preliminary data.</text>
</comment>
<keyword evidence="6" id="KW-1185">Reference proteome</keyword>
<dbReference type="EMBL" id="RKQN01000008">
    <property type="protein sequence ID" value="RPE74636.1"/>
    <property type="molecule type" value="Genomic_DNA"/>
</dbReference>
<evidence type="ECO:0000256" key="2">
    <source>
        <dbReference type="SAM" id="Coils"/>
    </source>
</evidence>
<protein>
    <submittedName>
        <fullName evidence="5">TP901 family phage tail tape measure protein</fullName>
    </submittedName>
</protein>
<keyword evidence="3" id="KW-0472">Membrane</keyword>
<feature type="transmembrane region" description="Helical" evidence="3">
    <location>
        <begin position="580"/>
        <end position="603"/>
    </location>
</feature>
<dbReference type="InterPro" id="IPR010090">
    <property type="entry name" value="Phage_tape_meas"/>
</dbReference>
<feature type="domain" description="Phage tail tape measure protein" evidence="4">
    <location>
        <begin position="237"/>
        <end position="441"/>
    </location>
</feature>
<gene>
    <name evidence="5" type="ORF">EDC50_3165</name>
</gene>
<reference evidence="5 6" key="1">
    <citation type="submission" date="2018-11" db="EMBL/GenBank/DDBJ databases">
        <title>Genomic Encyclopedia of Type Strains, Phase IV (KMG-IV): sequencing the most valuable type-strain genomes for metagenomic binning, comparative biology and taxonomic classification.</title>
        <authorList>
            <person name="Goeker M."/>
        </authorList>
    </citation>
    <scope>NUCLEOTIDE SEQUENCE [LARGE SCALE GENOMIC DNA]</scope>
    <source>
        <strain evidence="5 6">DSM 25623</strain>
    </source>
</reference>
<feature type="transmembrane region" description="Helical" evidence="3">
    <location>
        <begin position="542"/>
        <end position="568"/>
    </location>
</feature>
<keyword evidence="3" id="KW-0812">Transmembrane</keyword>
<feature type="transmembrane region" description="Helical" evidence="3">
    <location>
        <begin position="674"/>
        <end position="697"/>
    </location>
</feature>
<name>A0A3N4UV75_9GAMM</name>
<evidence type="ECO:0000256" key="1">
    <source>
        <dbReference type="ARBA" id="ARBA00022612"/>
    </source>
</evidence>
<keyword evidence="2" id="KW-0175">Coiled coil</keyword>
<sequence length="864" mass="92028">MAGYDLRLQVLLNAIDRASGPLKRILGGSKSTAQALRATQSELKRLEAVQRDIEGFRKLETQLGTTSSQLVQAQRELRRLGEALNAADAPNKKLTASLRKQGEVVARLREEEARQRATLEVSRRALEAAGVSTARLAVDERRLQAELAAANRQLDAQRRRLERLTAAQAKMQRMHSAGMKLAAHGAGAVAAGSYASRAAVAPIAAFAEQEDAAMQLRAAMMGANGQVAAEFAQIDALAQKLGNRLPGTTADFYEMFTMLRRQGMSAQVILGGLGEATAYLGAQLRMPYTEAAAFAAKLQDATRATEAEMMGLADVIQRTYYLGVDAENMLQGFGKLSPALSILRSKGLAATQALAPLLVMADQAGMAGEQAGNAYRKVLQYAMDAEKVGKANALLKPSGIALDFTNGQGEFGGLDRLFAQLQQLKGLNTQDRLAVLKKLFGDDAETLQVVSLLIDKGQAGYYEVQRKMAAQADLQRRVNAQLGTLRNLWEAATGTFTNVLASVGETAQPEIQALTQWLGRAGERMQAWVQENPKLAGGLFKVAAVLAVLVVAAGGLALALGTILMPFAGLQFALTNAAPLFGGLGRLLLGLGGRILPLVAGAIRMVGMAVTANPIGILLMLLAGAAYLIWRNWGTIGPMLSGIWQSVSTAVGQAWDWLKAKAGMLWEFLKGVFAWSPLGLLITHWNAVLGFLGGLWARFQAIGGQLMQGLVRGLLGGLQAVSDTITGIAGNVIGWFKAKLGIRSPSRVFAQLGDFTMQGFAGGLDRSQRLPLQRFSAFGDRLQQAGAGVALAAAAAPAAAIDTRPPVAPLAAPSAAPAVKHYEIHVHAAPGMDPQAIAAEVRRQLEQLDRERDARRRSRLGDYD</sequence>
<feature type="coiled-coil region" evidence="2">
    <location>
        <begin position="140"/>
        <end position="174"/>
    </location>
</feature>
<evidence type="ECO:0000256" key="3">
    <source>
        <dbReference type="SAM" id="Phobius"/>
    </source>
</evidence>
<dbReference type="PANTHER" id="PTHR37813:SF1">
    <property type="entry name" value="FELS-2 PROPHAGE PROTEIN"/>
    <property type="match status" value="1"/>
</dbReference>
<dbReference type="AlphaFoldDB" id="A0A3N4UV75"/>
<proteinExistence type="predicted"/>
<dbReference type="NCBIfam" id="TIGR01760">
    <property type="entry name" value="tape_meas_TP901"/>
    <property type="match status" value="1"/>
</dbReference>
<organism evidence="5 6">
    <name type="scientific">Vulcaniibacterium tengchongense</name>
    <dbReference type="NCBI Taxonomy" id="1273429"/>
    <lineage>
        <taxon>Bacteria</taxon>
        <taxon>Pseudomonadati</taxon>
        <taxon>Pseudomonadota</taxon>
        <taxon>Gammaproteobacteria</taxon>
        <taxon>Lysobacterales</taxon>
        <taxon>Lysobacteraceae</taxon>
        <taxon>Vulcaniibacterium</taxon>
    </lineage>
</organism>
<keyword evidence="1" id="KW-1188">Viral release from host cell</keyword>